<dbReference type="SUPFAM" id="SSF50249">
    <property type="entry name" value="Nucleic acid-binding proteins"/>
    <property type="match status" value="1"/>
</dbReference>
<dbReference type="InterPro" id="IPR012340">
    <property type="entry name" value="NA-bd_OB-fold"/>
</dbReference>
<protein>
    <submittedName>
        <fullName evidence="4">Similar to RPA2: Replication protein A 32 kDa subunit (Pongo abelii)</fullName>
    </submittedName>
</protein>
<dbReference type="InterPro" id="IPR036390">
    <property type="entry name" value="WH_DNA-bd_sf"/>
</dbReference>
<comment type="caution">
    <text evidence="4">The sequence shown here is derived from an EMBL/GenBank/DDBJ whole genome shotgun (WGS) entry which is preliminary data.</text>
</comment>
<proteinExistence type="inferred from homology"/>
<sequence length="217" mass="24097">MWGNDSTSEGGGGGGFMDESYSTATPQADRGETKRSNNVIPLMISDVHKSGRHGTIMAFKWLEAESIPPEGIEVGMYVKIHGTIREQGGDNCHVFVMKIRPVKKYAEVFSHLLEIISISANMKYPKNTLHGKGVEAPTGNKAEDDDMNDDICHGLTNEQKILYKIIKSHDSENGIERNYLKTQVPKNLEAKVDVMLDFLASEGHIYTTCNDDFFKAT</sequence>
<evidence type="ECO:0000256" key="2">
    <source>
        <dbReference type="SAM" id="MobiDB-lite"/>
    </source>
</evidence>
<gene>
    <name evidence="4" type="ORF">HICCMSTLAB_LOCUS6913</name>
</gene>
<organism evidence="4 5">
    <name type="scientific">Cotesia congregata</name>
    <name type="common">Parasitoid wasp</name>
    <name type="synonym">Apanteles congregatus</name>
    <dbReference type="NCBI Taxonomy" id="51543"/>
    <lineage>
        <taxon>Eukaryota</taxon>
        <taxon>Metazoa</taxon>
        <taxon>Ecdysozoa</taxon>
        <taxon>Arthropoda</taxon>
        <taxon>Hexapoda</taxon>
        <taxon>Insecta</taxon>
        <taxon>Pterygota</taxon>
        <taxon>Neoptera</taxon>
        <taxon>Endopterygota</taxon>
        <taxon>Hymenoptera</taxon>
        <taxon>Apocrita</taxon>
        <taxon>Ichneumonoidea</taxon>
        <taxon>Braconidae</taxon>
        <taxon>Microgastrinae</taxon>
        <taxon>Cotesia</taxon>
    </lineage>
</organism>
<evidence type="ECO:0000313" key="5">
    <source>
        <dbReference type="Proteomes" id="UP000786811"/>
    </source>
</evidence>
<dbReference type="OrthoDB" id="25571at2759"/>
<dbReference type="Gene3D" id="2.40.50.140">
    <property type="entry name" value="Nucleic acid-binding proteins"/>
    <property type="match status" value="1"/>
</dbReference>
<dbReference type="Gene3D" id="1.10.10.10">
    <property type="entry name" value="Winged helix-like DNA-binding domain superfamily/Winged helix DNA-binding domain"/>
    <property type="match status" value="1"/>
</dbReference>
<dbReference type="InterPro" id="IPR014892">
    <property type="entry name" value="RPA_C"/>
</dbReference>
<evidence type="ECO:0000259" key="3">
    <source>
        <dbReference type="Pfam" id="PF08784"/>
    </source>
</evidence>
<feature type="region of interest" description="Disordered" evidence="2">
    <location>
        <begin position="1"/>
        <end position="37"/>
    </location>
</feature>
<name>A0A8J2MSZ0_COTCN</name>
<accession>A0A8J2MSZ0</accession>
<dbReference type="Proteomes" id="UP000786811">
    <property type="component" value="Unassembled WGS sequence"/>
</dbReference>
<feature type="domain" description="Replication protein A C-terminal" evidence="3">
    <location>
        <begin position="126"/>
        <end position="211"/>
    </location>
</feature>
<dbReference type="Pfam" id="PF08784">
    <property type="entry name" value="RPA_C"/>
    <property type="match status" value="1"/>
</dbReference>
<dbReference type="AlphaFoldDB" id="A0A8J2MSZ0"/>
<dbReference type="EMBL" id="CAJNRD030001120">
    <property type="protein sequence ID" value="CAG5093561.1"/>
    <property type="molecule type" value="Genomic_DNA"/>
</dbReference>
<comment type="similarity">
    <text evidence="1">Belongs to the replication factor A protein 2 family.</text>
</comment>
<dbReference type="SUPFAM" id="SSF46785">
    <property type="entry name" value="Winged helix' DNA-binding domain"/>
    <property type="match status" value="1"/>
</dbReference>
<dbReference type="InterPro" id="IPR036388">
    <property type="entry name" value="WH-like_DNA-bd_sf"/>
</dbReference>
<evidence type="ECO:0000256" key="1">
    <source>
        <dbReference type="ARBA" id="ARBA00007815"/>
    </source>
</evidence>
<evidence type="ECO:0000313" key="4">
    <source>
        <dbReference type="EMBL" id="CAG5093561.1"/>
    </source>
</evidence>
<reference evidence="4" key="1">
    <citation type="submission" date="2021-04" db="EMBL/GenBank/DDBJ databases">
        <authorList>
            <person name="Chebbi M.A.C M."/>
        </authorList>
    </citation>
    <scope>NUCLEOTIDE SEQUENCE</scope>
</reference>
<keyword evidence="5" id="KW-1185">Reference proteome</keyword>